<proteinExistence type="predicted"/>
<organism evidence="2 3">
    <name type="scientific">Aquibium oceanicum</name>
    <dbReference type="NCBI Taxonomy" id="1670800"/>
    <lineage>
        <taxon>Bacteria</taxon>
        <taxon>Pseudomonadati</taxon>
        <taxon>Pseudomonadota</taxon>
        <taxon>Alphaproteobacteria</taxon>
        <taxon>Hyphomicrobiales</taxon>
        <taxon>Phyllobacteriaceae</taxon>
        <taxon>Aquibium</taxon>
    </lineage>
</organism>
<dbReference type="Pfam" id="PF23858">
    <property type="entry name" value="DUF7220"/>
    <property type="match status" value="1"/>
</dbReference>
<dbReference type="InterPro" id="IPR055644">
    <property type="entry name" value="DUF7220"/>
</dbReference>
<dbReference type="Proteomes" id="UP000182840">
    <property type="component" value="Chromosome"/>
</dbReference>
<dbReference type="EMBL" id="CP018171">
    <property type="protein sequence ID" value="APH70624.1"/>
    <property type="molecule type" value="Genomic_DNA"/>
</dbReference>
<evidence type="ECO:0000313" key="2">
    <source>
        <dbReference type="EMBL" id="APH70624.1"/>
    </source>
</evidence>
<gene>
    <name evidence="2" type="ORF">BSQ44_03895</name>
</gene>
<dbReference type="STRING" id="1670800.BSQ44_03895"/>
<dbReference type="RefSeq" id="WP_072602035.1">
    <property type="nucleotide sequence ID" value="NZ_CP018171.1"/>
</dbReference>
<accession>A0A1L3SMK4</accession>
<keyword evidence="1" id="KW-0812">Transmembrane</keyword>
<keyword evidence="3" id="KW-1185">Reference proteome</keyword>
<protein>
    <submittedName>
        <fullName evidence="2">Uncharacterized protein</fullName>
    </submittedName>
</protein>
<keyword evidence="1" id="KW-0472">Membrane</keyword>
<keyword evidence="1" id="KW-1133">Transmembrane helix</keyword>
<dbReference type="AlphaFoldDB" id="A0A1L3SMK4"/>
<evidence type="ECO:0000256" key="1">
    <source>
        <dbReference type="SAM" id="Phobius"/>
    </source>
</evidence>
<evidence type="ECO:0000313" key="3">
    <source>
        <dbReference type="Proteomes" id="UP000182840"/>
    </source>
</evidence>
<dbReference type="KEGG" id="meso:BSQ44_03895"/>
<name>A0A1L3SMK4_9HYPH</name>
<reference evidence="3" key="1">
    <citation type="submission" date="2016-11" db="EMBL/GenBank/DDBJ databases">
        <title>Mesorhizobium oceanicum sp. nov., isolated from deep seawater in South China Sea.</title>
        <authorList>
            <person name="Fu G.-Y."/>
        </authorList>
    </citation>
    <scope>NUCLEOTIDE SEQUENCE [LARGE SCALE GENOMIC DNA]</scope>
    <source>
        <strain evidence="3">B7</strain>
    </source>
</reference>
<feature type="transmembrane region" description="Helical" evidence="1">
    <location>
        <begin position="40"/>
        <end position="61"/>
    </location>
</feature>
<sequence>MKQTRRMSLVEALTNVAIGYGVAVATQLAIFPLFGLHVTLAQNLMMGAIFTVVSIVRSYALRRVFEEIRVRCTWR</sequence>
<dbReference type="OrthoDB" id="7361160at2"/>
<feature type="transmembrane region" description="Helical" evidence="1">
    <location>
        <begin position="12"/>
        <end position="34"/>
    </location>
</feature>